<dbReference type="InterPro" id="IPR001650">
    <property type="entry name" value="Helicase_C-like"/>
</dbReference>
<keyword evidence="3" id="KW-0347">Helicase</keyword>
<dbReference type="InterPro" id="IPR027417">
    <property type="entry name" value="P-loop_NTPase"/>
</dbReference>
<name>U2FBJ1_9EURY</name>
<evidence type="ECO:0000259" key="2">
    <source>
        <dbReference type="PROSITE" id="PS51194"/>
    </source>
</evidence>
<comment type="caution">
    <text evidence="3">The sequence shown here is derived from an EMBL/GenBank/DDBJ whole genome shotgun (WGS) entry which is preliminary data.</text>
</comment>
<reference evidence="3 4" key="2">
    <citation type="journal article" date="2013" name="PLoS ONE">
        <title>INDIGO - INtegrated Data Warehouse of MIcrobial GenOmes with Examples from the Red Sea Extremophiles.</title>
        <authorList>
            <person name="Alam I."/>
            <person name="Antunes A."/>
            <person name="Kamau A.A."/>
            <person name="Ba Alawi W."/>
            <person name="Kalkatawi M."/>
            <person name="Stingl U."/>
            <person name="Bajic V.B."/>
        </authorList>
    </citation>
    <scope>NUCLEOTIDE SEQUENCE [LARGE SCALE GENOMIC DNA]</scope>
    <source>
        <strain evidence="3 4">SARL4B</strain>
    </source>
</reference>
<dbReference type="GO" id="GO:0004386">
    <property type="term" value="F:helicase activity"/>
    <property type="evidence" value="ECO:0007669"/>
    <property type="project" value="UniProtKB-KW"/>
</dbReference>
<dbReference type="CDD" id="cd18785">
    <property type="entry name" value="SF2_C"/>
    <property type="match status" value="1"/>
</dbReference>
<keyword evidence="3" id="KW-0067">ATP-binding</keyword>
<dbReference type="Proteomes" id="UP000003861">
    <property type="component" value="Unassembled WGS sequence"/>
</dbReference>
<keyword evidence="3" id="KW-0378">Hydrolase</keyword>
<protein>
    <submittedName>
        <fullName evidence="3">Putative helicase family protein</fullName>
    </submittedName>
</protein>
<feature type="region of interest" description="Disordered" evidence="1">
    <location>
        <begin position="1"/>
        <end position="32"/>
    </location>
</feature>
<dbReference type="EMBL" id="AFNT02000003">
    <property type="protein sequence ID" value="ERJ07380.1"/>
    <property type="molecule type" value="Genomic_DNA"/>
</dbReference>
<reference evidence="3 4" key="1">
    <citation type="journal article" date="2011" name="J. Bacteriol.">
        <title>Genome sequence of Halorhabdus tiamatea, the first archaeon isolated from a deep-sea anoxic brine lake.</title>
        <authorList>
            <person name="Antunes A."/>
            <person name="Alam I."/>
            <person name="Bajic V.B."/>
            <person name="Stingl U."/>
        </authorList>
    </citation>
    <scope>NUCLEOTIDE SEQUENCE [LARGE SCALE GENOMIC DNA]</scope>
    <source>
        <strain evidence="3 4">SARL4B</strain>
    </source>
</reference>
<feature type="compositionally biased region" description="Polar residues" evidence="1">
    <location>
        <begin position="1"/>
        <end position="11"/>
    </location>
</feature>
<dbReference type="AlphaFoldDB" id="U2FBJ1"/>
<evidence type="ECO:0000256" key="1">
    <source>
        <dbReference type="SAM" id="MobiDB-lite"/>
    </source>
</evidence>
<proteinExistence type="predicted"/>
<evidence type="ECO:0000313" key="4">
    <source>
        <dbReference type="Proteomes" id="UP000003861"/>
    </source>
</evidence>
<keyword evidence="3" id="KW-0547">Nucleotide-binding</keyword>
<feature type="domain" description="Helicase C-terminal" evidence="2">
    <location>
        <begin position="926"/>
        <end position="1092"/>
    </location>
</feature>
<evidence type="ECO:0000313" key="3">
    <source>
        <dbReference type="EMBL" id="ERJ07380.1"/>
    </source>
</evidence>
<dbReference type="SUPFAM" id="SSF52540">
    <property type="entry name" value="P-loop containing nucleoside triphosphate hydrolases"/>
    <property type="match status" value="1"/>
</dbReference>
<accession>U2FBJ1</accession>
<dbReference type="Pfam" id="PF00271">
    <property type="entry name" value="Helicase_C"/>
    <property type="match status" value="1"/>
</dbReference>
<dbReference type="Gene3D" id="3.40.50.300">
    <property type="entry name" value="P-loop containing nucleotide triphosphate hydrolases"/>
    <property type="match status" value="2"/>
</dbReference>
<sequence length="1254" mass="142960">MERSPPQQSAPRFTRPPDEAYEPSDDPSYPRHQLVNRAITDQLIERLTGRGEVSKTLYGAQPSNQYFAGSLVSQYEYREAQAEDDTLQNFSDDLSPFTIGVKFRIPADIEDDATVEITPNASGYQRRFPTFSEQLNESNDKENADVLLEEAEPDGDTDSEDIDFEQVDADGYEQLTRVYERIPFELDTYTLTGSDVRTLLDGNNPEKISLDLTDALQQAEGVIHPFREVKDGVGEGTANQVPVQALQNKKSFQNHLNDVYTSTTIDPLWQARLELNARYDSPNDSDEDYITVTARLVNTHGEDFENAIDPEYEDWRSTLFDVGVKAELDGCTLGAFKSKEIEDEYQYEGTIHGVGENCAVEPVYGDTEDPSPQDAIGVRTETVPTYEQAKYLSRNPADIVAPMEVLAGANGRGEVFDALERIASTMEDAAEDYREIKGEMTTGKSSDAEDDFDDAVAAFEYEHKRFEAGIECLRQDERAYESFTLCNEAFDNLGFDRWRMFQIVFIVMSIPDMLKQASGVDDDVGVDFESGEMTDSLDAADIIYFPTGGGKTEAYLGVVTFTAFHDRLRGKEYGMTAFTKFPLRFLSLQQLQRAANVLAQAELLRRKHELGGEEFSIGYLVGKQNTPNKLKEEGQNKLLKAKRDEDVQANLLYVDECPFCQKETVEITGDRERGRIIHQCTNDNCDEHELPIYISDREVYRYSPTFVVSTIDKISIIGMQRRMRTLFGQAKIRCEKHGYAGESECVVQESAILGDGHCSEEDWEEVEPAEPPSLLIQDELHLLREEFGAFDSHYETFLQAYNDRVTDGNWSMKVVAATATIEGAERQVRALYQKSSNIFPEKGPRLRQSFYAYADPIRKQRKMVGAIPRSVSRTYAIEKVHEEYARVIQEYRDDTEKLFQDLQRVDDPYSLNDADIPADSQEREEALQNVLDDYEVQVSYHYSKDNTDLMMRVLRTMINQHLNDDIEPYTELQGELLTGETDLGDVREIMRRLLNHDEEGVDPVHMLIATSMISHGVDIGRLNFIGFFGLPRQTAEYIQSYSRVGREWPGTVFMLHNPVRVRDRSYYTRFQQYQAYQDLLVEATPLERWAEFAIQCTIPGIFCAGLLQYYDFHLEDDPGTSGRIYMFDGFEEAARGGKVSYDELFEFVTDAYGIDEADVVSAGDDDPRSGVELYRKQIKEEFDRLWDACLDKENRIPDSRANDPNTDENNFIPLGVLERDDSVRTPMRNLRDIDEQLTIALDSDTSRLVKEYRE</sequence>
<gene>
    <name evidence="3" type="ORF">HLRTI_000422</name>
</gene>
<organism evidence="3 4">
    <name type="scientific">Halorhabdus tiamatea SARL4B</name>
    <dbReference type="NCBI Taxonomy" id="1033806"/>
    <lineage>
        <taxon>Archaea</taxon>
        <taxon>Methanobacteriati</taxon>
        <taxon>Methanobacteriota</taxon>
        <taxon>Stenosarchaea group</taxon>
        <taxon>Halobacteria</taxon>
        <taxon>Halobacteriales</taxon>
        <taxon>Haloarculaceae</taxon>
        <taxon>Halorhabdus</taxon>
    </lineage>
</organism>
<dbReference type="PROSITE" id="PS51194">
    <property type="entry name" value="HELICASE_CTER"/>
    <property type="match status" value="1"/>
</dbReference>
<dbReference type="PATRIC" id="fig|1033806.13.peg.358"/>